<sequence length="56" mass="6492">MVATRVGELSEESSERLRWVTKVTRSKRWPSIEEDSVSRRSIEVEKRSIEVEMAVG</sequence>
<dbReference type="EMBL" id="LXQA011029078">
    <property type="protein sequence ID" value="MCI81842.1"/>
    <property type="molecule type" value="Genomic_DNA"/>
</dbReference>
<evidence type="ECO:0000313" key="2">
    <source>
        <dbReference type="Proteomes" id="UP000265520"/>
    </source>
</evidence>
<dbReference type="AlphaFoldDB" id="A0A392V363"/>
<name>A0A392V363_9FABA</name>
<evidence type="ECO:0000313" key="1">
    <source>
        <dbReference type="EMBL" id="MCI81842.1"/>
    </source>
</evidence>
<proteinExistence type="predicted"/>
<comment type="caution">
    <text evidence="1">The sequence shown here is derived from an EMBL/GenBank/DDBJ whole genome shotgun (WGS) entry which is preliminary data.</text>
</comment>
<protein>
    <submittedName>
        <fullName evidence="1">Uncharacterized protein</fullName>
    </submittedName>
</protein>
<keyword evidence="2" id="KW-1185">Reference proteome</keyword>
<reference evidence="1 2" key="1">
    <citation type="journal article" date="2018" name="Front. Plant Sci.">
        <title>Red Clover (Trifolium pratense) and Zigzag Clover (T. medium) - A Picture of Genomic Similarities and Differences.</title>
        <authorList>
            <person name="Dluhosova J."/>
            <person name="Istvanek J."/>
            <person name="Nedelnik J."/>
            <person name="Repkova J."/>
        </authorList>
    </citation>
    <scope>NUCLEOTIDE SEQUENCE [LARGE SCALE GENOMIC DNA]</scope>
    <source>
        <strain evidence="2">cv. 10/8</strain>
        <tissue evidence="1">Leaf</tissue>
    </source>
</reference>
<feature type="non-terminal residue" evidence="1">
    <location>
        <position position="56"/>
    </location>
</feature>
<dbReference type="Proteomes" id="UP000265520">
    <property type="component" value="Unassembled WGS sequence"/>
</dbReference>
<organism evidence="1 2">
    <name type="scientific">Trifolium medium</name>
    <dbReference type="NCBI Taxonomy" id="97028"/>
    <lineage>
        <taxon>Eukaryota</taxon>
        <taxon>Viridiplantae</taxon>
        <taxon>Streptophyta</taxon>
        <taxon>Embryophyta</taxon>
        <taxon>Tracheophyta</taxon>
        <taxon>Spermatophyta</taxon>
        <taxon>Magnoliopsida</taxon>
        <taxon>eudicotyledons</taxon>
        <taxon>Gunneridae</taxon>
        <taxon>Pentapetalae</taxon>
        <taxon>rosids</taxon>
        <taxon>fabids</taxon>
        <taxon>Fabales</taxon>
        <taxon>Fabaceae</taxon>
        <taxon>Papilionoideae</taxon>
        <taxon>50 kb inversion clade</taxon>
        <taxon>NPAAA clade</taxon>
        <taxon>Hologalegina</taxon>
        <taxon>IRL clade</taxon>
        <taxon>Trifolieae</taxon>
        <taxon>Trifolium</taxon>
    </lineage>
</organism>
<accession>A0A392V363</accession>